<name>A0A0D1KYJ4_BACIU</name>
<gene>
    <name evidence="2" type="ORF">SC09_Contig24orf00114</name>
</gene>
<dbReference type="RefSeq" id="WP_043857671.1">
    <property type="nucleotide sequence ID" value="NZ_JAVICJ010000001.1"/>
</dbReference>
<feature type="compositionally biased region" description="Basic and acidic residues" evidence="1">
    <location>
        <begin position="85"/>
        <end position="96"/>
    </location>
</feature>
<organism evidence="2 3">
    <name type="scientific">Bacillus subtilis</name>
    <dbReference type="NCBI Taxonomy" id="1423"/>
    <lineage>
        <taxon>Bacteria</taxon>
        <taxon>Bacillati</taxon>
        <taxon>Bacillota</taxon>
        <taxon>Bacilli</taxon>
        <taxon>Bacillales</taxon>
        <taxon>Bacillaceae</taxon>
        <taxon>Bacillus</taxon>
    </lineage>
</organism>
<evidence type="ECO:0000313" key="3">
    <source>
        <dbReference type="Proteomes" id="UP000032247"/>
    </source>
</evidence>
<accession>A0A0D1KYJ4</accession>
<reference evidence="2 3" key="1">
    <citation type="submission" date="2014-12" db="EMBL/GenBank/DDBJ databases">
        <title>Comparative genome analysis of Bacillus coagulans HM-08, Clostridium butyricum HM-68, Bacillus subtilis HM-66 and Bacillus licheniformis BL-09.</title>
        <authorList>
            <person name="Zhang H."/>
        </authorList>
    </citation>
    <scope>NUCLEOTIDE SEQUENCE [LARGE SCALE GENOMIC DNA]</scope>
    <source>
        <strain evidence="2 3">HM-66</strain>
    </source>
</reference>
<dbReference type="PATRIC" id="fig|1423.173.peg.1863"/>
<evidence type="ECO:0000313" key="2">
    <source>
        <dbReference type="EMBL" id="KIU11217.1"/>
    </source>
</evidence>
<protein>
    <submittedName>
        <fullName evidence="2">Uncharacterized protein</fullName>
    </submittedName>
</protein>
<dbReference type="EMBL" id="JXBC01000003">
    <property type="protein sequence ID" value="KIU11217.1"/>
    <property type="molecule type" value="Genomic_DNA"/>
</dbReference>
<evidence type="ECO:0000256" key="1">
    <source>
        <dbReference type="SAM" id="MobiDB-lite"/>
    </source>
</evidence>
<proteinExistence type="predicted"/>
<dbReference type="Proteomes" id="UP000032247">
    <property type="component" value="Unassembled WGS sequence"/>
</dbReference>
<sequence length="110" mass="12977">MKKMFRSLIRHCLKPELDKLRECEERLSVLEKQKQSSKQESEETYIHIETLNVEKIDYHLEFGELTIDELSGRLNIGATYYIPPEEKDKKCQRKPEAPSTPAVTIRSKRQ</sequence>
<comment type="caution">
    <text evidence="2">The sequence shown here is derived from an EMBL/GenBank/DDBJ whole genome shotgun (WGS) entry which is preliminary data.</text>
</comment>
<dbReference type="AlphaFoldDB" id="A0A0D1KYJ4"/>
<feature type="region of interest" description="Disordered" evidence="1">
    <location>
        <begin position="85"/>
        <end position="110"/>
    </location>
</feature>